<gene>
    <name evidence="4" type="ORF">SAMN05216169_10162</name>
</gene>
<dbReference type="EMBL" id="FOJQ01000016">
    <property type="protein sequence ID" value="SFA47661.1"/>
    <property type="molecule type" value="Genomic_DNA"/>
</dbReference>
<comment type="similarity">
    <text evidence="1">Belongs to the FAH family.</text>
</comment>
<evidence type="ECO:0000313" key="4">
    <source>
        <dbReference type="EMBL" id="SFA47661.1"/>
    </source>
</evidence>
<dbReference type="STRING" id="150248.SAMN05216169_10162"/>
<dbReference type="GO" id="GO:0016853">
    <property type="term" value="F:isomerase activity"/>
    <property type="evidence" value="ECO:0007669"/>
    <property type="project" value="UniProtKB-ARBA"/>
</dbReference>
<dbReference type="PANTHER" id="PTHR42796:SF4">
    <property type="entry name" value="FUMARYLACETOACETATE HYDROLASE DOMAIN-CONTAINING PROTEIN 2A"/>
    <property type="match status" value="1"/>
</dbReference>
<keyword evidence="2" id="KW-0479">Metal-binding</keyword>
<evidence type="ECO:0000256" key="1">
    <source>
        <dbReference type="ARBA" id="ARBA00010211"/>
    </source>
</evidence>
<dbReference type="SUPFAM" id="SSF56529">
    <property type="entry name" value="FAH"/>
    <property type="match status" value="1"/>
</dbReference>
<feature type="domain" description="Fumarylacetoacetase-like C-terminal" evidence="3">
    <location>
        <begin position="98"/>
        <end position="303"/>
    </location>
</feature>
<name>A0A1I0T7D9_9BACL</name>
<dbReference type="InterPro" id="IPR036663">
    <property type="entry name" value="Fumarylacetoacetase_C_sf"/>
</dbReference>
<dbReference type="Gene3D" id="3.90.850.10">
    <property type="entry name" value="Fumarylacetoacetase-like, C-terminal domain"/>
    <property type="match status" value="1"/>
</dbReference>
<evidence type="ECO:0000259" key="3">
    <source>
        <dbReference type="Pfam" id="PF01557"/>
    </source>
</evidence>
<sequence>MKERKIMMFDHMEGDEDMKFVTAYAGSDVFVGVVHENVIVHLSRADETIPNTMIECVELGESFIEKVERVLQNVHPEWTYALCDVQLLAPIPRPTKNIFCIGKNYADHAQEMGSEADRENIIVFSKAPTAVIGHEADILRHADVTDQLDYEGELAIVIGKKGKAIPKEQALHYVFGYTIINDVTARDLQERHKQYLLGKSLDTSCPMGPWIVHRSAISDAHALHIETKVNGEVRQSATTAQFIFDIPTIIATLSKGMTLEPGDIIATGTPAGVGKGMTPPRFLQSGDVIEITIEQIGTLRNRVK</sequence>
<dbReference type="Proteomes" id="UP000198979">
    <property type="component" value="Unassembled WGS sequence"/>
</dbReference>
<accession>A0A1I0T7D9</accession>
<dbReference type="InterPro" id="IPR011234">
    <property type="entry name" value="Fumarylacetoacetase-like_C"/>
</dbReference>
<dbReference type="FunFam" id="3.90.850.10:FF:000002">
    <property type="entry name" value="2-hydroxyhepta-2,4-diene-1,7-dioate isomerase"/>
    <property type="match status" value="1"/>
</dbReference>
<keyword evidence="5" id="KW-1185">Reference proteome</keyword>
<dbReference type="InterPro" id="IPR051121">
    <property type="entry name" value="FAH"/>
</dbReference>
<dbReference type="AlphaFoldDB" id="A0A1I0T7D9"/>
<dbReference type="GO" id="GO:0046872">
    <property type="term" value="F:metal ion binding"/>
    <property type="evidence" value="ECO:0007669"/>
    <property type="project" value="UniProtKB-KW"/>
</dbReference>
<evidence type="ECO:0000313" key="5">
    <source>
        <dbReference type="Proteomes" id="UP000198979"/>
    </source>
</evidence>
<dbReference type="Pfam" id="PF01557">
    <property type="entry name" value="FAA_hydrolase"/>
    <property type="match status" value="1"/>
</dbReference>
<reference evidence="5" key="1">
    <citation type="submission" date="2016-10" db="EMBL/GenBank/DDBJ databases">
        <authorList>
            <person name="Varghese N."/>
            <person name="Submissions S."/>
        </authorList>
    </citation>
    <scope>NUCLEOTIDE SEQUENCE [LARGE SCALE GENOMIC DNA]</scope>
    <source>
        <strain evidence="5">K1</strain>
    </source>
</reference>
<evidence type="ECO:0000256" key="2">
    <source>
        <dbReference type="ARBA" id="ARBA00022723"/>
    </source>
</evidence>
<dbReference type="PANTHER" id="PTHR42796">
    <property type="entry name" value="FUMARYLACETOACETATE HYDROLASE DOMAIN-CONTAINING PROTEIN 2A-RELATED"/>
    <property type="match status" value="1"/>
</dbReference>
<proteinExistence type="inferred from homology"/>
<protein>
    <submittedName>
        <fullName evidence="4">2-keto-4-pentenoate hydratase/2-oxohepta-3-ene-1,7-dioic acid hydratase (Catechol pathway)</fullName>
    </submittedName>
</protein>
<dbReference type="GO" id="GO:0019752">
    <property type="term" value="P:carboxylic acid metabolic process"/>
    <property type="evidence" value="ECO:0007669"/>
    <property type="project" value="UniProtKB-ARBA"/>
</dbReference>
<organism evidence="4 5">
    <name type="scientific">Anoxybacillus pushchinoensis</name>
    <dbReference type="NCBI Taxonomy" id="150248"/>
    <lineage>
        <taxon>Bacteria</taxon>
        <taxon>Bacillati</taxon>
        <taxon>Bacillota</taxon>
        <taxon>Bacilli</taxon>
        <taxon>Bacillales</taxon>
        <taxon>Anoxybacillaceae</taxon>
        <taxon>Anoxybacillus</taxon>
    </lineage>
</organism>